<sequence length="273" mass="31627">MEWILRKIGLARKPERMRRDSTHRYESEVSLEPASSPDSPPSESETESESLTIFNEDHQYALEALTRKKTWITVKNLSFHANGVFSNVYRGTMTHPEEREIVMKKSFPPSDVRNPEMLLLASMRLSNPRNIMPLLYTYKRRHDAQVCEVIILPYMPQSLNQLIGNIDSTDIKLYSWQLFNGLSFLQNNNIAHRDIKPVNILVDHDKERLKIGDFGNAKVIDEGQSSSPYQITRFYRAPELLYGVSEYSWLVDVWSAGCVMGRDDEREDSIPWS</sequence>
<dbReference type="EMBL" id="BTRK01000003">
    <property type="protein sequence ID" value="GMR42393.1"/>
    <property type="molecule type" value="Genomic_DNA"/>
</dbReference>
<dbReference type="InterPro" id="IPR000719">
    <property type="entry name" value="Prot_kinase_dom"/>
</dbReference>
<dbReference type="Proteomes" id="UP001328107">
    <property type="component" value="Unassembled WGS sequence"/>
</dbReference>
<dbReference type="GO" id="GO:0032436">
    <property type="term" value="P:positive regulation of proteasomal ubiquitin-dependent protein catabolic process"/>
    <property type="evidence" value="ECO:0007669"/>
    <property type="project" value="TreeGrafter"/>
</dbReference>
<dbReference type="Gene3D" id="1.10.510.10">
    <property type="entry name" value="Transferase(Phosphotransferase) domain 1"/>
    <property type="match status" value="1"/>
</dbReference>
<dbReference type="Pfam" id="PF00069">
    <property type="entry name" value="Pkinase"/>
    <property type="match status" value="1"/>
</dbReference>
<protein>
    <recommendedName>
        <fullName evidence="8">Protein kinase domain-containing protein</fullName>
    </recommendedName>
</protein>
<evidence type="ECO:0000256" key="6">
    <source>
        <dbReference type="ARBA" id="ARBA00022840"/>
    </source>
</evidence>
<dbReference type="PROSITE" id="PS50011">
    <property type="entry name" value="PROTEIN_KINASE_DOM"/>
    <property type="match status" value="1"/>
</dbReference>
<evidence type="ECO:0000256" key="1">
    <source>
        <dbReference type="ARBA" id="ARBA00005527"/>
    </source>
</evidence>
<proteinExistence type="inferred from homology"/>
<dbReference type="PANTHER" id="PTHR24057">
    <property type="entry name" value="GLYCOGEN SYNTHASE KINASE-3 ALPHA"/>
    <property type="match status" value="1"/>
</dbReference>
<evidence type="ECO:0000259" key="8">
    <source>
        <dbReference type="PROSITE" id="PS50011"/>
    </source>
</evidence>
<dbReference type="GO" id="GO:0007165">
    <property type="term" value="P:signal transduction"/>
    <property type="evidence" value="ECO:0007669"/>
    <property type="project" value="TreeGrafter"/>
</dbReference>
<organism evidence="9 10">
    <name type="scientific">Pristionchus mayeri</name>
    <dbReference type="NCBI Taxonomy" id="1317129"/>
    <lineage>
        <taxon>Eukaryota</taxon>
        <taxon>Metazoa</taxon>
        <taxon>Ecdysozoa</taxon>
        <taxon>Nematoda</taxon>
        <taxon>Chromadorea</taxon>
        <taxon>Rhabditida</taxon>
        <taxon>Rhabditina</taxon>
        <taxon>Diplogasteromorpha</taxon>
        <taxon>Diplogasteroidea</taxon>
        <taxon>Neodiplogasteridae</taxon>
        <taxon>Pristionchus</taxon>
    </lineage>
</organism>
<keyword evidence="2" id="KW-0723">Serine/threonine-protein kinase</keyword>
<evidence type="ECO:0000313" key="10">
    <source>
        <dbReference type="Proteomes" id="UP001328107"/>
    </source>
</evidence>
<evidence type="ECO:0000256" key="2">
    <source>
        <dbReference type="ARBA" id="ARBA00022527"/>
    </source>
</evidence>
<evidence type="ECO:0000256" key="4">
    <source>
        <dbReference type="ARBA" id="ARBA00022741"/>
    </source>
</evidence>
<dbReference type="GO" id="GO:0030424">
    <property type="term" value="C:axon"/>
    <property type="evidence" value="ECO:0007669"/>
    <property type="project" value="TreeGrafter"/>
</dbReference>
<feature type="compositionally biased region" description="Basic and acidic residues" evidence="7">
    <location>
        <begin position="14"/>
        <end position="27"/>
    </location>
</feature>
<keyword evidence="10" id="KW-1185">Reference proteome</keyword>
<dbReference type="GO" id="GO:0030154">
    <property type="term" value="P:cell differentiation"/>
    <property type="evidence" value="ECO:0007669"/>
    <property type="project" value="TreeGrafter"/>
</dbReference>
<feature type="domain" description="Protein kinase" evidence="8">
    <location>
        <begin position="74"/>
        <end position="273"/>
    </location>
</feature>
<gene>
    <name evidence="9" type="ORF">PMAYCL1PPCAC_12588</name>
</gene>
<evidence type="ECO:0000256" key="3">
    <source>
        <dbReference type="ARBA" id="ARBA00022679"/>
    </source>
</evidence>
<dbReference type="GO" id="GO:0070507">
    <property type="term" value="P:regulation of microtubule cytoskeleton organization"/>
    <property type="evidence" value="ECO:0007669"/>
    <property type="project" value="TreeGrafter"/>
</dbReference>
<keyword evidence="5" id="KW-0418">Kinase</keyword>
<dbReference type="PROSITE" id="PS00108">
    <property type="entry name" value="PROTEIN_KINASE_ST"/>
    <property type="match status" value="1"/>
</dbReference>
<feature type="compositionally biased region" description="Low complexity" evidence="7">
    <location>
        <begin position="30"/>
        <end position="43"/>
    </location>
</feature>
<dbReference type="GO" id="GO:0004674">
    <property type="term" value="F:protein serine/threonine kinase activity"/>
    <property type="evidence" value="ECO:0007669"/>
    <property type="project" value="UniProtKB-KW"/>
</dbReference>
<evidence type="ECO:0000256" key="7">
    <source>
        <dbReference type="SAM" id="MobiDB-lite"/>
    </source>
</evidence>
<dbReference type="InterPro" id="IPR008271">
    <property type="entry name" value="Ser/Thr_kinase_AS"/>
</dbReference>
<dbReference type="AlphaFoldDB" id="A0AAN5C955"/>
<dbReference type="GO" id="GO:0005524">
    <property type="term" value="F:ATP binding"/>
    <property type="evidence" value="ECO:0007669"/>
    <property type="project" value="UniProtKB-KW"/>
</dbReference>
<keyword evidence="4" id="KW-0547">Nucleotide-binding</keyword>
<comment type="caution">
    <text evidence="9">The sequence shown here is derived from an EMBL/GenBank/DDBJ whole genome shotgun (WGS) entry which is preliminary data.</text>
</comment>
<dbReference type="GO" id="GO:0005634">
    <property type="term" value="C:nucleus"/>
    <property type="evidence" value="ECO:0007669"/>
    <property type="project" value="TreeGrafter"/>
</dbReference>
<reference evidence="10" key="1">
    <citation type="submission" date="2022-10" db="EMBL/GenBank/DDBJ databases">
        <title>Genome assembly of Pristionchus species.</title>
        <authorList>
            <person name="Yoshida K."/>
            <person name="Sommer R.J."/>
        </authorList>
    </citation>
    <scope>NUCLEOTIDE SEQUENCE [LARGE SCALE GENOMIC DNA]</scope>
    <source>
        <strain evidence="10">RS5460</strain>
    </source>
</reference>
<dbReference type="SMART" id="SM00220">
    <property type="entry name" value="S_TKc"/>
    <property type="match status" value="1"/>
</dbReference>
<dbReference type="GO" id="GO:0005829">
    <property type="term" value="C:cytosol"/>
    <property type="evidence" value="ECO:0007669"/>
    <property type="project" value="TreeGrafter"/>
</dbReference>
<evidence type="ECO:0000256" key="5">
    <source>
        <dbReference type="ARBA" id="ARBA00022777"/>
    </source>
</evidence>
<dbReference type="InterPro" id="IPR050591">
    <property type="entry name" value="GSK-3"/>
</dbReference>
<dbReference type="InterPro" id="IPR011009">
    <property type="entry name" value="Kinase-like_dom_sf"/>
</dbReference>
<comment type="similarity">
    <text evidence="1">Belongs to the protein kinase superfamily. CMGC Ser/Thr protein kinase family. GSK-3 subfamily.</text>
</comment>
<dbReference type="SUPFAM" id="SSF56112">
    <property type="entry name" value="Protein kinase-like (PK-like)"/>
    <property type="match status" value="1"/>
</dbReference>
<feature type="region of interest" description="Disordered" evidence="7">
    <location>
        <begin position="14"/>
        <end position="48"/>
    </location>
</feature>
<dbReference type="PANTHER" id="PTHR24057:SF18">
    <property type="entry name" value="SERINE_THREONINE-PROTEIN KINASE R03D7.5-RELATED"/>
    <property type="match status" value="1"/>
</dbReference>
<name>A0AAN5C955_9BILA</name>
<keyword evidence="3" id="KW-0808">Transferase</keyword>
<accession>A0AAN5C955</accession>
<dbReference type="GO" id="GO:0090090">
    <property type="term" value="P:negative regulation of canonical Wnt signaling pathway"/>
    <property type="evidence" value="ECO:0007669"/>
    <property type="project" value="TreeGrafter"/>
</dbReference>
<keyword evidence="6" id="KW-0067">ATP-binding</keyword>
<evidence type="ECO:0000313" key="9">
    <source>
        <dbReference type="EMBL" id="GMR42393.1"/>
    </source>
</evidence>